<name>A0A7R8W9R2_9CRUS</name>
<dbReference type="Gene3D" id="3.40.50.1820">
    <property type="entry name" value="alpha/beta hydrolase"/>
    <property type="match status" value="1"/>
</dbReference>
<protein>
    <recommendedName>
        <fullName evidence="2">Prolyl endopeptidase-like</fullName>
    </recommendedName>
    <alternativeName>
        <fullName evidence="3">Prolylendopeptidase-like</fullName>
    </alternativeName>
</protein>
<evidence type="ECO:0000256" key="4">
    <source>
        <dbReference type="ARBA" id="ARBA00045448"/>
    </source>
</evidence>
<dbReference type="OrthoDB" id="248387at2759"/>
<dbReference type="Pfam" id="PF00326">
    <property type="entry name" value="Peptidase_S9"/>
    <property type="match status" value="1"/>
</dbReference>
<dbReference type="PANTHER" id="PTHR11757">
    <property type="entry name" value="PROTEASE FAMILY S9A OLIGOPEPTIDASE"/>
    <property type="match status" value="1"/>
</dbReference>
<evidence type="ECO:0000259" key="6">
    <source>
        <dbReference type="Pfam" id="PF02897"/>
    </source>
</evidence>
<dbReference type="GO" id="GO:0004252">
    <property type="term" value="F:serine-type endopeptidase activity"/>
    <property type="evidence" value="ECO:0007669"/>
    <property type="project" value="InterPro"/>
</dbReference>
<dbReference type="InterPro" id="IPR051543">
    <property type="entry name" value="Serine_Peptidase_S9A"/>
</dbReference>
<dbReference type="Pfam" id="PF02897">
    <property type="entry name" value="Peptidase_S9_N"/>
    <property type="match status" value="1"/>
</dbReference>
<dbReference type="InterPro" id="IPR001375">
    <property type="entry name" value="Peptidase_S9_cat"/>
</dbReference>
<dbReference type="GO" id="GO:0006508">
    <property type="term" value="P:proteolysis"/>
    <property type="evidence" value="ECO:0007669"/>
    <property type="project" value="InterPro"/>
</dbReference>
<dbReference type="PANTHER" id="PTHR11757:SF19">
    <property type="entry name" value="PROLYL ENDOPEPTIDASE-LIKE"/>
    <property type="match status" value="1"/>
</dbReference>
<feature type="domain" description="Peptidase S9A N-terminal" evidence="6">
    <location>
        <begin position="1"/>
        <end position="95"/>
    </location>
</feature>
<proteinExistence type="inferred from homology"/>
<organism evidence="7">
    <name type="scientific">Cyprideis torosa</name>
    <dbReference type="NCBI Taxonomy" id="163714"/>
    <lineage>
        <taxon>Eukaryota</taxon>
        <taxon>Metazoa</taxon>
        <taxon>Ecdysozoa</taxon>
        <taxon>Arthropoda</taxon>
        <taxon>Crustacea</taxon>
        <taxon>Oligostraca</taxon>
        <taxon>Ostracoda</taxon>
        <taxon>Podocopa</taxon>
        <taxon>Podocopida</taxon>
        <taxon>Cytherocopina</taxon>
        <taxon>Cytheroidea</taxon>
        <taxon>Cytherideidae</taxon>
        <taxon>Cyprideis</taxon>
    </lineage>
</organism>
<dbReference type="EMBL" id="OB661184">
    <property type="protein sequence ID" value="CAD7227563.1"/>
    <property type="molecule type" value="Genomic_DNA"/>
</dbReference>
<evidence type="ECO:0000259" key="5">
    <source>
        <dbReference type="Pfam" id="PF00326"/>
    </source>
</evidence>
<dbReference type="Gene3D" id="2.130.10.120">
    <property type="entry name" value="Prolyl oligopeptidase, N-terminal domain"/>
    <property type="match status" value="1"/>
</dbReference>
<comment type="function">
    <text evidence="4">Serine peptidase whose precise substrate specificity remains unclear. Does not cleave peptides after a arginine or lysine residue. Regulates trans-Golgi network morphology and sorting by regulating the membrane binding of the AP-1 complex. May play a role in the regulation of synaptic vesicle exocytosis.</text>
</comment>
<evidence type="ECO:0000256" key="1">
    <source>
        <dbReference type="ARBA" id="ARBA00005228"/>
    </source>
</evidence>
<evidence type="ECO:0000313" key="7">
    <source>
        <dbReference type="EMBL" id="CAD7227563.1"/>
    </source>
</evidence>
<sequence>MAPYQERQEAMFLELKSRIKEDDSSVPYFLNEYWYLQRYEVGKEYPIYSRKHKNLEAKEEILFDVNQMAEGHAYYQLGGIAVSPNNALASFGVDTCLYAKGGSAGGLLMGAVMNMAPELFHGMISNVPFVDVVTTMLDDSIPLTT</sequence>
<dbReference type="SUPFAM" id="SSF50993">
    <property type="entry name" value="Peptidase/esterase 'gauge' domain"/>
    <property type="match status" value="1"/>
</dbReference>
<dbReference type="InterPro" id="IPR023302">
    <property type="entry name" value="Pept_S9A_N"/>
</dbReference>
<dbReference type="SUPFAM" id="SSF53474">
    <property type="entry name" value="alpha/beta-Hydrolases"/>
    <property type="match status" value="1"/>
</dbReference>
<dbReference type="InterPro" id="IPR029058">
    <property type="entry name" value="AB_hydrolase_fold"/>
</dbReference>
<gene>
    <name evidence="7" type="ORF">CTOB1V02_LOCUS5467</name>
</gene>
<comment type="similarity">
    <text evidence="1">Belongs to the peptidase S9A family.</text>
</comment>
<evidence type="ECO:0000256" key="2">
    <source>
        <dbReference type="ARBA" id="ARBA00039290"/>
    </source>
</evidence>
<accession>A0A7R8W9R2</accession>
<feature type="domain" description="Peptidase S9 prolyl oligopeptidase catalytic" evidence="5">
    <location>
        <begin position="97"/>
        <end position="144"/>
    </location>
</feature>
<evidence type="ECO:0000256" key="3">
    <source>
        <dbReference type="ARBA" id="ARBA00042165"/>
    </source>
</evidence>
<dbReference type="AlphaFoldDB" id="A0A7R8W9R2"/>
<reference evidence="7" key="1">
    <citation type="submission" date="2020-11" db="EMBL/GenBank/DDBJ databases">
        <authorList>
            <person name="Tran Van P."/>
        </authorList>
    </citation>
    <scope>NUCLEOTIDE SEQUENCE</scope>
</reference>
<feature type="non-terminal residue" evidence="7">
    <location>
        <position position="1"/>
    </location>
</feature>